<evidence type="ECO:0000313" key="4">
    <source>
        <dbReference type="Proteomes" id="UP000315647"/>
    </source>
</evidence>
<feature type="coiled-coil region" evidence="1">
    <location>
        <begin position="785"/>
        <end position="812"/>
    </location>
</feature>
<sequence length="824" mass="94352">MNEPSQIKLPQEITDLLNRLRGKIRRYILLEGAARLLAVVGLIFWASFLVDWGYFQLSHFELPVWFRASLVLISVTVILVLTVSLLLFRLMKKMRRKALALVLERRFPELNDRLATAIELHDTHEPQNALTRAMLERTVHEVAEGSRQLPLEDVFDKRPLRRAFFCALALCISILTLALFNQPAMARWAKGYLELRTDYWNRETGLVVKVIAQPGDRIKEFQNQVYKHGLGNDLTLLVETVDGKKAPERVQLTYRMQSGRGGGRTVMSRMGEGRFKHTITDLLEDIQIWVSGNDYTNPEPYTVKIVETPVLDQIQLDCVYPGYMGLNLIDRSSGKPVSDPLTVQGTQISIPVNTQFDLISTANKPITRYLFETDRLKLQLEPPQDNHETESYLAWKNPQGEIIAQADVSGPQLEQMCGSDRLQFRIPFRLVSESEQKPKTQSAALPDHIPLVADESIRIYLEDADGLLVTEPIRLSVNGIVDQPPKIDTQLKGIGKSITRKAMIPVQGTITDDYGIQSAWFDFLVDEDKSFRPRPFRNKPSERPRDFTLQRNDKEKWERFEVLPLDLKVGQKISLTVHAEDADNLSGPHQVHGETYHFEIVTDEELLSQLYSKELNLRKRFEQIFKEVAQTRDELTERIEQLKQAEVIKAKQKQGQTDPNWNSTLLETQSAVAVSADRSLYGTRKNATETASIVESFYDIREELVNNGVATAQILGRIDDKILKPLTLIHEQDFPDVDQHLGLFRLAIEKDSDPLPEMQTSIELLNAMLTRMQGVLDEMQDLLEFHEAIEMLKTLIEREKELTEETKKYRKNKLLDRLKGLGLE</sequence>
<feature type="transmembrane region" description="Helical" evidence="2">
    <location>
        <begin position="68"/>
        <end position="88"/>
    </location>
</feature>
<keyword evidence="4" id="KW-1185">Reference proteome</keyword>
<protein>
    <submittedName>
        <fullName evidence="3">Uncharacterized protein</fullName>
    </submittedName>
</protein>
<reference evidence="3 4" key="1">
    <citation type="submission" date="2019-03" db="EMBL/GenBank/DDBJ databases">
        <title>Deep-cultivation of Planctomycetes and their phenomic and genomic characterization uncovers novel biology.</title>
        <authorList>
            <person name="Wiegand S."/>
            <person name="Jogler M."/>
            <person name="Boedeker C."/>
            <person name="Pinto D."/>
            <person name="Vollmers J."/>
            <person name="Rivas-Marin E."/>
            <person name="Kohn T."/>
            <person name="Peeters S.H."/>
            <person name="Heuer A."/>
            <person name="Rast P."/>
            <person name="Oberbeckmann S."/>
            <person name="Bunk B."/>
            <person name="Jeske O."/>
            <person name="Meyerdierks A."/>
            <person name="Storesund J.E."/>
            <person name="Kallscheuer N."/>
            <person name="Luecker S."/>
            <person name="Lage O.M."/>
            <person name="Pohl T."/>
            <person name="Merkel B.J."/>
            <person name="Hornburger P."/>
            <person name="Mueller R.-W."/>
            <person name="Bruemmer F."/>
            <person name="Labrenz M."/>
            <person name="Spormann A.M."/>
            <person name="Op den Camp H."/>
            <person name="Overmann J."/>
            <person name="Amann R."/>
            <person name="Jetten M.S.M."/>
            <person name="Mascher T."/>
            <person name="Medema M.H."/>
            <person name="Devos D.P."/>
            <person name="Kaster A.-K."/>
            <person name="Ovreas L."/>
            <person name="Rohde M."/>
            <person name="Galperin M.Y."/>
            <person name="Jogler C."/>
        </authorList>
    </citation>
    <scope>NUCLEOTIDE SEQUENCE [LARGE SCALE GENOMIC DNA]</scope>
    <source>
        <strain evidence="3 4">Enr10</strain>
    </source>
</reference>
<feature type="transmembrane region" description="Helical" evidence="2">
    <location>
        <begin position="27"/>
        <end position="48"/>
    </location>
</feature>
<dbReference type="Proteomes" id="UP000315647">
    <property type="component" value="Chromosome"/>
</dbReference>
<evidence type="ECO:0000256" key="2">
    <source>
        <dbReference type="SAM" id="Phobius"/>
    </source>
</evidence>
<gene>
    <name evidence="3" type="ORF">Enr10x_11600</name>
</gene>
<keyword evidence="2" id="KW-1133">Transmembrane helix</keyword>
<dbReference type="AlphaFoldDB" id="A0A517Q2P3"/>
<dbReference type="EMBL" id="CP037421">
    <property type="protein sequence ID" value="QDT25862.1"/>
    <property type="molecule type" value="Genomic_DNA"/>
</dbReference>
<evidence type="ECO:0000313" key="3">
    <source>
        <dbReference type="EMBL" id="QDT25862.1"/>
    </source>
</evidence>
<dbReference type="RefSeq" id="WP_145448394.1">
    <property type="nucleotide sequence ID" value="NZ_CP037421.1"/>
</dbReference>
<keyword evidence="1" id="KW-0175">Coiled coil</keyword>
<keyword evidence="2" id="KW-0472">Membrane</keyword>
<proteinExistence type="predicted"/>
<evidence type="ECO:0000256" key="1">
    <source>
        <dbReference type="SAM" id="Coils"/>
    </source>
</evidence>
<feature type="transmembrane region" description="Helical" evidence="2">
    <location>
        <begin position="163"/>
        <end position="180"/>
    </location>
</feature>
<accession>A0A517Q2P3</accession>
<name>A0A517Q2P3_9PLAN</name>
<organism evidence="3 4">
    <name type="scientific">Gimesia panareensis</name>
    <dbReference type="NCBI Taxonomy" id="2527978"/>
    <lineage>
        <taxon>Bacteria</taxon>
        <taxon>Pseudomonadati</taxon>
        <taxon>Planctomycetota</taxon>
        <taxon>Planctomycetia</taxon>
        <taxon>Planctomycetales</taxon>
        <taxon>Planctomycetaceae</taxon>
        <taxon>Gimesia</taxon>
    </lineage>
</organism>
<keyword evidence="2" id="KW-0812">Transmembrane</keyword>